<evidence type="ECO:0000256" key="1">
    <source>
        <dbReference type="ARBA" id="ARBA00022676"/>
    </source>
</evidence>
<dbReference type="SUPFAM" id="SSF53756">
    <property type="entry name" value="UDP-Glycosyltransferase/glycogen phosphorylase"/>
    <property type="match status" value="1"/>
</dbReference>
<accession>A0ABV4GXR3</accession>
<keyword evidence="2 4" id="KW-0808">Transferase</keyword>
<dbReference type="Gene3D" id="3.40.50.2000">
    <property type="entry name" value="Glycogen Phosphorylase B"/>
    <property type="match status" value="2"/>
</dbReference>
<dbReference type="PANTHER" id="PTHR12526">
    <property type="entry name" value="GLYCOSYLTRANSFERASE"/>
    <property type="match status" value="1"/>
</dbReference>
<dbReference type="InterPro" id="IPR028098">
    <property type="entry name" value="Glyco_trans_4-like_N"/>
</dbReference>
<dbReference type="Pfam" id="PF13692">
    <property type="entry name" value="Glyco_trans_1_4"/>
    <property type="match status" value="1"/>
</dbReference>
<dbReference type="CDD" id="cd03801">
    <property type="entry name" value="GT4_PimA-like"/>
    <property type="match status" value="1"/>
</dbReference>
<protein>
    <submittedName>
        <fullName evidence="4">Glycosyltransferase family 4 protein</fullName>
        <ecNumber evidence="4">2.4.-.-</ecNumber>
    </submittedName>
</protein>
<dbReference type="PANTHER" id="PTHR12526:SF635">
    <property type="entry name" value="GLYCOSYL TRANSFERASE GROUP 1"/>
    <property type="match status" value="1"/>
</dbReference>
<keyword evidence="1 4" id="KW-0328">Glycosyltransferase</keyword>
<comment type="caution">
    <text evidence="4">The sequence shown here is derived from an EMBL/GenBank/DDBJ whole genome shotgun (WGS) entry which is preliminary data.</text>
</comment>
<dbReference type="EMBL" id="JBGFTU010000004">
    <property type="protein sequence ID" value="MEZ0164101.1"/>
    <property type="molecule type" value="Genomic_DNA"/>
</dbReference>
<evidence type="ECO:0000256" key="2">
    <source>
        <dbReference type="ARBA" id="ARBA00022679"/>
    </source>
</evidence>
<feature type="domain" description="Glycosyltransferase subfamily 4-like N-terminal" evidence="3">
    <location>
        <begin position="22"/>
        <end position="182"/>
    </location>
</feature>
<dbReference type="EC" id="2.4.-.-" evidence="4"/>
<name>A0ABV4GXR3_9ACTN</name>
<gene>
    <name evidence="4" type="ORF">AB2L27_04880</name>
</gene>
<dbReference type="RefSeq" id="WP_370440344.1">
    <property type="nucleotide sequence ID" value="NZ_JBGFTU010000004.1"/>
</dbReference>
<evidence type="ECO:0000313" key="5">
    <source>
        <dbReference type="Proteomes" id="UP001565927"/>
    </source>
</evidence>
<evidence type="ECO:0000259" key="3">
    <source>
        <dbReference type="Pfam" id="PF13439"/>
    </source>
</evidence>
<organism evidence="4 5">
    <name type="scientific">Kineococcus halophytocola</name>
    <dbReference type="NCBI Taxonomy" id="3234027"/>
    <lineage>
        <taxon>Bacteria</taxon>
        <taxon>Bacillati</taxon>
        <taxon>Actinomycetota</taxon>
        <taxon>Actinomycetes</taxon>
        <taxon>Kineosporiales</taxon>
        <taxon>Kineosporiaceae</taxon>
        <taxon>Kineococcus</taxon>
    </lineage>
</organism>
<keyword evidence="5" id="KW-1185">Reference proteome</keyword>
<dbReference type="Proteomes" id="UP001565927">
    <property type="component" value="Unassembled WGS sequence"/>
</dbReference>
<dbReference type="GO" id="GO:0016757">
    <property type="term" value="F:glycosyltransferase activity"/>
    <property type="evidence" value="ECO:0007669"/>
    <property type="project" value="UniProtKB-KW"/>
</dbReference>
<dbReference type="Pfam" id="PF13439">
    <property type="entry name" value="Glyco_transf_4"/>
    <property type="match status" value="1"/>
</dbReference>
<sequence>MSRRPRRVLLVHPGAGLYGSDRMLLEAVRAVVADGSRALLLVGEDGPLVGLARAAGARVLVRPAPVLRKSALSARGVLALAGRCAVAAVRDGALLRRLRPDVVYVSTLTLPTWVLLARAHGVPVLCHVHEAESGAAAPVRRALAAPLLAADRLLVNSEYSLAVLADSWPGLAARAAVLPNGVAGPAAPVPARTGAGPLRLLYVGRLSRRKGVLVALDAVAAVLAGGLDAHLDLVGDVFGEHAGFARELEDRLGAEVFAGRVTRHGFDPDVFAHLARADVLLVPSVLPEPFGNTAVEGVLAGRPVLVSDVGGLPEAVAGVPSARLVPAGDAPALARAVVQVAADLAELRASAAAQAPVAAARFAPERYRAGLVAGLEQTLPVGAR</sequence>
<evidence type="ECO:0000313" key="4">
    <source>
        <dbReference type="EMBL" id="MEZ0164101.1"/>
    </source>
</evidence>
<proteinExistence type="predicted"/>
<reference evidence="4 5" key="1">
    <citation type="submission" date="2024-07" db="EMBL/GenBank/DDBJ databases">
        <authorList>
            <person name="Thanompreechachai J."/>
            <person name="Duangmal K."/>
        </authorList>
    </citation>
    <scope>NUCLEOTIDE SEQUENCE [LARGE SCALE GENOMIC DNA]</scope>
    <source>
        <strain evidence="4 5">LSe6-4</strain>
    </source>
</reference>